<evidence type="ECO:0000313" key="2">
    <source>
        <dbReference type="EMBL" id="WEK29130.1"/>
    </source>
</evidence>
<feature type="transmembrane region" description="Helical" evidence="1">
    <location>
        <begin position="31"/>
        <end position="54"/>
    </location>
</feature>
<evidence type="ECO:0000256" key="1">
    <source>
        <dbReference type="SAM" id="Phobius"/>
    </source>
</evidence>
<dbReference type="EMBL" id="CP119325">
    <property type="protein sequence ID" value="WEK29130.1"/>
    <property type="molecule type" value="Genomic_DNA"/>
</dbReference>
<feature type="transmembrane region" description="Helical" evidence="1">
    <location>
        <begin position="124"/>
        <end position="148"/>
    </location>
</feature>
<dbReference type="AlphaFoldDB" id="A0AAJ5WI48"/>
<accession>A0AAJ5WI48</accession>
<evidence type="ECO:0008006" key="4">
    <source>
        <dbReference type="Google" id="ProtNLM"/>
    </source>
</evidence>
<sequence length="150" mass="16956">MELKEELKLEKYRYVLAQKQALNEATFKIVAVYQALVLALAAGQYTVVTAYAKAQLKPSWALPSSYMLLGLFIMVSALILALLVGGVLSWKGYRDDESKIEHEVLGVPKAAIKWRSLLCWYETYLVLFVLIFGGLGIWVHVKYIFLILTP</sequence>
<dbReference type="Proteomes" id="UP001216329">
    <property type="component" value="Chromosome"/>
</dbReference>
<keyword evidence="1" id="KW-0472">Membrane</keyword>
<evidence type="ECO:0000313" key="3">
    <source>
        <dbReference type="Proteomes" id="UP001216329"/>
    </source>
</evidence>
<keyword evidence="1" id="KW-1133">Transmembrane helix</keyword>
<name>A0AAJ5WI48_9PSED</name>
<proteinExistence type="predicted"/>
<protein>
    <recommendedName>
        <fullName evidence="4">Transmembrane protein</fullName>
    </recommendedName>
</protein>
<reference evidence="2" key="1">
    <citation type="submission" date="2023-03" db="EMBL/GenBank/DDBJ databases">
        <title>Andean soil-derived lignocellulolytic bacterial consortium as a source of novel taxa and putative plastic-active enzymes.</title>
        <authorList>
            <person name="Diaz-Garcia L."/>
            <person name="Chuvochina M."/>
            <person name="Feuerriegel G."/>
            <person name="Bunk B."/>
            <person name="Sproer C."/>
            <person name="Streit W.R."/>
            <person name="Rodriguez L.M."/>
            <person name="Overmann J."/>
            <person name="Jimenez D.J."/>
        </authorList>
    </citation>
    <scope>NUCLEOTIDE SEQUENCE</scope>
    <source>
        <strain evidence="2">MAG 876</strain>
    </source>
</reference>
<feature type="transmembrane region" description="Helical" evidence="1">
    <location>
        <begin position="66"/>
        <end position="88"/>
    </location>
</feature>
<gene>
    <name evidence="2" type="ORF">P0Y58_19760</name>
</gene>
<keyword evidence="1" id="KW-0812">Transmembrane</keyword>
<organism evidence="2 3">
    <name type="scientific">Candidatus Pseudomonas phytovorans</name>
    <dbReference type="NCBI Taxonomy" id="3121377"/>
    <lineage>
        <taxon>Bacteria</taxon>
        <taxon>Pseudomonadati</taxon>
        <taxon>Pseudomonadota</taxon>
        <taxon>Gammaproteobacteria</taxon>
        <taxon>Pseudomonadales</taxon>
        <taxon>Pseudomonadaceae</taxon>
        <taxon>Pseudomonas</taxon>
    </lineage>
</organism>